<proteinExistence type="predicted"/>
<feature type="compositionally biased region" description="Low complexity" evidence="7">
    <location>
        <begin position="834"/>
        <end position="855"/>
    </location>
</feature>
<comment type="catalytic activity">
    <reaction evidence="1">
        <text>ATP + protein L-histidine = ADP + protein N-phospho-L-histidine.</text>
        <dbReference type="EC" id="2.7.13.3"/>
    </reaction>
</comment>
<dbReference type="GO" id="GO:0005524">
    <property type="term" value="F:ATP binding"/>
    <property type="evidence" value="ECO:0007669"/>
    <property type="project" value="UniProtKB-KW"/>
</dbReference>
<dbReference type="InterPro" id="IPR003594">
    <property type="entry name" value="HATPase_dom"/>
</dbReference>
<dbReference type="InterPro" id="IPR050980">
    <property type="entry name" value="2C_sensor_his_kinase"/>
</dbReference>
<evidence type="ECO:0000256" key="5">
    <source>
        <dbReference type="ARBA" id="ARBA00022777"/>
    </source>
</evidence>
<organism evidence="10 11">
    <name type="scientific">Streptomyces gamaensis</name>
    <dbReference type="NCBI Taxonomy" id="1763542"/>
    <lineage>
        <taxon>Bacteria</taxon>
        <taxon>Bacillati</taxon>
        <taxon>Actinomycetota</taxon>
        <taxon>Actinomycetes</taxon>
        <taxon>Kitasatosporales</taxon>
        <taxon>Streptomycetaceae</taxon>
        <taxon>Streptomyces</taxon>
    </lineage>
</organism>
<evidence type="ECO:0000313" key="10">
    <source>
        <dbReference type="EMBL" id="MFC5722253.1"/>
    </source>
</evidence>
<dbReference type="PANTHER" id="PTHR44936:SF9">
    <property type="entry name" value="SENSOR PROTEIN CREC"/>
    <property type="match status" value="1"/>
</dbReference>
<dbReference type="PROSITE" id="PS50109">
    <property type="entry name" value="HIS_KIN"/>
    <property type="match status" value="1"/>
</dbReference>
<feature type="compositionally biased region" description="Low complexity" evidence="7">
    <location>
        <begin position="697"/>
        <end position="711"/>
    </location>
</feature>
<keyword evidence="4" id="KW-0808">Transferase</keyword>
<dbReference type="Gene3D" id="3.30.565.10">
    <property type="entry name" value="Histidine kinase-like ATPase, C-terminal domain"/>
    <property type="match status" value="1"/>
</dbReference>
<evidence type="ECO:0000256" key="7">
    <source>
        <dbReference type="SAM" id="MobiDB-lite"/>
    </source>
</evidence>
<sequence>MNRAGPRPPLPWRKRVLADLRVPTRMLVVVLVPLLAALGFSGLRVKDAWDRAEQYRGTELIAKASRTGTSLIAALANERDLAVDPRARGDAAGSDAKGRAATDAKARQFLKELGALPGDADMERQRKVTATGIDTLTKLRALADAGGAPAEVEHGYGGVIVSIASLYNQVGGLGEDARGAGWTLYTIALNNAMVTSQRAVLASAERSGTLNPGQQGNILSSQLVRDITGMEFGLYAKPAEAAAFQRVNGESSARDLTVAIQALGTATGRVDLKKMLPGTWYADLTRTSEALTRLQKDVESRVLAGALHQKDMAHEQMITDAVLAALVLLLATALVVATSRHLVRGLGWLRRSATEVADVHLPEVTRRLSRGGAELPAVLEGKVLDPRTNDEVGDVARAFDRVYLEAVRLAREQAELRAEVNRLFQNLSRRNQSLVQRQLAVITELEGREQSPDGLSHLFQLDHLATQIRRNSENLLVLAGAEITAERRETTGLLTLLRTAASEIEEYQRVTCQAVPHTGVVGYAADDLVHLVAELLDNAASFSSPDTWVIVSGQLMPDERLLLEIRDTGIGMSSEQLAEANAVLQRRTSGRDGLGEGEAMGLHVVSALARKHGVDVRLSANAPSGVVATVILPKSILGEPQSTTDGRAPLPRQRAVPGGVPATPRAGVTDGPLMPPAPAADQQDAPGGPFVPPVPPADATGRPAGPGAPAGPFVPHPRPGGTAGPAGPAGTFVPHPRPGGTGGASLPPAPAPGGQAGPSGTPQAPPPPPPGQQAGPDGPFGSPPQQSATGGPAGPGSRRQAAAGSPEIPPQDGPGGRQVPPVPGSGQQAGPGGPFAAQPQTHPQQNAPGGQAAPGTPGPPPHGAPHGAPHNRPASDAPAPGEPATRSGLPIRQRRPRAGSIDNGGGTGQGSAPRPDPDEIRRRMTGLTDGIANARPEKEE</sequence>
<gene>
    <name evidence="10" type="ORF">ACFP1Z_18985</name>
</gene>
<keyword evidence="5" id="KW-0418">Kinase</keyword>
<dbReference type="SMART" id="SM00387">
    <property type="entry name" value="HATPase_c"/>
    <property type="match status" value="1"/>
</dbReference>
<feature type="transmembrane region" description="Helical" evidence="8">
    <location>
        <begin position="321"/>
        <end position="343"/>
    </location>
</feature>
<dbReference type="Gene3D" id="6.10.340.10">
    <property type="match status" value="1"/>
</dbReference>
<reference evidence="11" key="1">
    <citation type="journal article" date="2019" name="Int. J. Syst. Evol. Microbiol.">
        <title>The Global Catalogue of Microorganisms (GCM) 10K type strain sequencing project: providing services to taxonomists for standard genome sequencing and annotation.</title>
        <authorList>
            <consortium name="The Broad Institute Genomics Platform"/>
            <consortium name="The Broad Institute Genome Sequencing Center for Infectious Disease"/>
            <person name="Wu L."/>
            <person name="Ma J."/>
        </authorList>
    </citation>
    <scope>NUCLEOTIDE SEQUENCE [LARGE SCALE GENOMIC DNA]</scope>
    <source>
        <strain evidence="11">CGMCC 4.7304</strain>
    </source>
</reference>
<keyword evidence="10" id="KW-0547">Nucleotide-binding</keyword>
<evidence type="ECO:0000256" key="1">
    <source>
        <dbReference type="ARBA" id="ARBA00000085"/>
    </source>
</evidence>
<evidence type="ECO:0000256" key="8">
    <source>
        <dbReference type="SAM" id="Phobius"/>
    </source>
</evidence>
<name>A0ABW0Z5A6_9ACTN</name>
<evidence type="ECO:0000256" key="2">
    <source>
        <dbReference type="ARBA" id="ARBA00012438"/>
    </source>
</evidence>
<dbReference type="EMBL" id="JBHSPB010000011">
    <property type="protein sequence ID" value="MFC5722253.1"/>
    <property type="molecule type" value="Genomic_DNA"/>
</dbReference>
<dbReference type="InterPro" id="IPR005467">
    <property type="entry name" value="His_kinase_dom"/>
</dbReference>
<evidence type="ECO:0000256" key="4">
    <source>
        <dbReference type="ARBA" id="ARBA00022679"/>
    </source>
</evidence>
<dbReference type="RefSeq" id="WP_390317638.1">
    <property type="nucleotide sequence ID" value="NZ_JBHSPB010000011.1"/>
</dbReference>
<feature type="compositionally biased region" description="Low complexity" evidence="7">
    <location>
        <begin position="864"/>
        <end position="874"/>
    </location>
</feature>
<dbReference type="EC" id="2.7.13.3" evidence="2"/>
<comment type="caution">
    <text evidence="10">The sequence shown here is derived from an EMBL/GenBank/DDBJ whole genome shotgun (WGS) entry which is preliminary data.</text>
</comment>
<dbReference type="SUPFAM" id="SSF55874">
    <property type="entry name" value="ATPase domain of HSP90 chaperone/DNA topoisomerase II/histidine kinase"/>
    <property type="match status" value="1"/>
</dbReference>
<dbReference type="PANTHER" id="PTHR44936">
    <property type="entry name" value="SENSOR PROTEIN CREC"/>
    <property type="match status" value="1"/>
</dbReference>
<keyword evidence="3" id="KW-0597">Phosphoprotein</keyword>
<evidence type="ECO:0000256" key="6">
    <source>
        <dbReference type="ARBA" id="ARBA00023012"/>
    </source>
</evidence>
<keyword evidence="8" id="KW-0812">Transmembrane</keyword>
<keyword evidence="11" id="KW-1185">Reference proteome</keyword>
<keyword evidence="6" id="KW-0902">Two-component regulatory system</keyword>
<evidence type="ECO:0000313" key="11">
    <source>
        <dbReference type="Proteomes" id="UP001596083"/>
    </source>
</evidence>
<accession>A0ABW0Z5A6</accession>
<keyword evidence="8" id="KW-0472">Membrane</keyword>
<feature type="domain" description="Histidine kinase" evidence="9">
    <location>
        <begin position="528"/>
        <end position="636"/>
    </location>
</feature>
<evidence type="ECO:0000259" key="9">
    <source>
        <dbReference type="PROSITE" id="PS50109"/>
    </source>
</evidence>
<dbReference type="Proteomes" id="UP001596083">
    <property type="component" value="Unassembled WGS sequence"/>
</dbReference>
<evidence type="ECO:0000256" key="3">
    <source>
        <dbReference type="ARBA" id="ARBA00022553"/>
    </source>
</evidence>
<dbReference type="InterPro" id="IPR036890">
    <property type="entry name" value="HATPase_C_sf"/>
</dbReference>
<feature type="region of interest" description="Disordered" evidence="7">
    <location>
        <begin position="638"/>
        <end position="940"/>
    </location>
</feature>
<keyword evidence="10" id="KW-0067">ATP-binding</keyword>
<feature type="compositionally biased region" description="Low complexity" evidence="7">
    <location>
        <begin position="679"/>
        <end position="688"/>
    </location>
</feature>
<keyword evidence="8" id="KW-1133">Transmembrane helix</keyword>
<dbReference type="Pfam" id="PF02518">
    <property type="entry name" value="HATPase_c"/>
    <property type="match status" value="1"/>
</dbReference>
<protein>
    <recommendedName>
        <fullName evidence="2">histidine kinase</fullName>
        <ecNumber evidence="2">2.7.13.3</ecNumber>
    </recommendedName>
</protein>